<dbReference type="PROSITE" id="PS50883">
    <property type="entry name" value="EAL"/>
    <property type="match status" value="1"/>
</dbReference>
<comment type="caution">
    <text evidence="3">The sequence shown here is derived from an EMBL/GenBank/DDBJ whole genome shotgun (WGS) entry which is preliminary data.</text>
</comment>
<keyword evidence="4" id="KW-1185">Reference proteome</keyword>
<dbReference type="InterPro" id="IPR046342">
    <property type="entry name" value="CBS_dom_sf"/>
</dbReference>
<dbReference type="InterPro" id="IPR029787">
    <property type="entry name" value="Nucleotide_cyclase"/>
</dbReference>
<proteinExistence type="predicted"/>
<dbReference type="SUPFAM" id="SSF55073">
    <property type="entry name" value="Nucleotide cyclase"/>
    <property type="match status" value="1"/>
</dbReference>
<dbReference type="Gene3D" id="3.20.20.450">
    <property type="entry name" value="EAL domain"/>
    <property type="match status" value="1"/>
</dbReference>
<dbReference type="CDD" id="cd01949">
    <property type="entry name" value="GGDEF"/>
    <property type="match status" value="1"/>
</dbReference>
<dbReference type="CDD" id="cd01948">
    <property type="entry name" value="EAL"/>
    <property type="match status" value="1"/>
</dbReference>
<dbReference type="PANTHER" id="PTHR33121">
    <property type="entry name" value="CYCLIC DI-GMP PHOSPHODIESTERASE PDEF"/>
    <property type="match status" value="1"/>
</dbReference>
<dbReference type="Pfam" id="PF00563">
    <property type="entry name" value="EAL"/>
    <property type="match status" value="1"/>
</dbReference>
<dbReference type="PROSITE" id="PS50887">
    <property type="entry name" value="GGDEF"/>
    <property type="match status" value="1"/>
</dbReference>
<dbReference type="EMBL" id="JAKKSL010000001">
    <property type="protein sequence ID" value="MCI2283172.1"/>
    <property type="molecule type" value="Genomic_DNA"/>
</dbReference>
<dbReference type="SMART" id="SM00052">
    <property type="entry name" value="EAL"/>
    <property type="match status" value="1"/>
</dbReference>
<dbReference type="Proteomes" id="UP001139646">
    <property type="component" value="Unassembled WGS sequence"/>
</dbReference>
<evidence type="ECO:0000313" key="3">
    <source>
        <dbReference type="EMBL" id="MCI2283172.1"/>
    </source>
</evidence>
<accession>A0ABS9X2A5</accession>
<dbReference type="RefSeq" id="WP_242284417.1">
    <property type="nucleotide sequence ID" value="NZ_JAKKSL010000001.1"/>
</dbReference>
<protein>
    <submittedName>
        <fullName evidence="3">GGDEF domain-containing protein</fullName>
    </submittedName>
</protein>
<dbReference type="Gene3D" id="3.30.70.270">
    <property type="match status" value="1"/>
</dbReference>
<dbReference type="InterPro" id="IPR001633">
    <property type="entry name" value="EAL_dom"/>
</dbReference>
<sequence>MQSSHQITVQTIIAEKLINTVFQPIFDIENETIVGYEALTRGPQNTPLFSPEALFEAAQQHNLLSELELLCRARAISRFVELKLEGKLFINICLNVMLNKDHPYGETIKLVEQSGLSPNQVVIEISEKSPFPNSDILLKALNKYRKFGFDIAIDDVGVGYSGLKQWSYLRPDIVKIDRYFIDQCDQDVMKREFLKILFELGRISNALIIAEGIETKEEFELLRELGMVYSQGFFLAKPNEYPIQKFPTLDVCVSPKQVSTIETIEMLVTTTKTVEYNQSVNHVYDIFTQNINIYAIPVLRENKPLGMIFRNQLMESYSDIYGRALFSKKMAVDIKSNNHMILDHSMPLEQVSTLLTARANAEFTQPSIITKNGYYLGVVSPRDLLKSITESKLEQARYANPLTGLPGNVAIEKEIDYMLKHKRPFNLAYLDLNHFKPFNDIYGYAKGDLLLKTLANSIMINTSNKCCFVGHIGGDDFIIMFKNNDVEKVCQNILTDFSQQSLSFITPEHQKQQGYYALDRSGKNIFHPLVSLAIGVIQPDTTCYNSYHQIADLASKAKSEAKKNTGSSLFICRRQKQHSFDITSV</sequence>
<feature type="domain" description="EAL" evidence="1">
    <location>
        <begin position="2"/>
        <end position="252"/>
    </location>
</feature>
<evidence type="ECO:0000259" key="2">
    <source>
        <dbReference type="PROSITE" id="PS50887"/>
    </source>
</evidence>
<dbReference type="SMART" id="SM00267">
    <property type="entry name" value="GGDEF"/>
    <property type="match status" value="1"/>
</dbReference>
<organism evidence="3 4">
    <name type="scientific">Colwellia maritima</name>
    <dbReference type="NCBI Taxonomy" id="2912588"/>
    <lineage>
        <taxon>Bacteria</taxon>
        <taxon>Pseudomonadati</taxon>
        <taxon>Pseudomonadota</taxon>
        <taxon>Gammaproteobacteria</taxon>
        <taxon>Alteromonadales</taxon>
        <taxon>Colwelliaceae</taxon>
        <taxon>Colwellia</taxon>
    </lineage>
</organism>
<dbReference type="InterPro" id="IPR000160">
    <property type="entry name" value="GGDEF_dom"/>
</dbReference>
<dbReference type="SUPFAM" id="SSF141868">
    <property type="entry name" value="EAL domain-like"/>
    <property type="match status" value="1"/>
</dbReference>
<dbReference type="NCBIfam" id="TIGR00254">
    <property type="entry name" value="GGDEF"/>
    <property type="match status" value="1"/>
</dbReference>
<dbReference type="InterPro" id="IPR043128">
    <property type="entry name" value="Rev_trsase/Diguanyl_cyclase"/>
</dbReference>
<dbReference type="SUPFAM" id="SSF54631">
    <property type="entry name" value="CBS-domain pair"/>
    <property type="match status" value="1"/>
</dbReference>
<dbReference type="InterPro" id="IPR050706">
    <property type="entry name" value="Cyclic-di-GMP_PDE-like"/>
</dbReference>
<dbReference type="PANTHER" id="PTHR33121:SF76">
    <property type="entry name" value="SIGNALING PROTEIN"/>
    <property type="match status" value="1"/>
</dbReference>
<dbReference type="InterPro" id="IPR035919">
    <property type="entry name" value="EAL_sf"/>
</dbReference>
<feature type="domain" description="GGDEF" evidence="2">
    <location>
        <begin position="423"/>
        <end position="575"/>
    </location>
</feature>
<evidence type="ECO:0000259" key="1">
    <source>
        <dbReference type="PROSITE" id="PS50883"/>
    </source>
</evidence>
<name>A0ABS9X2A5_9GAMM</name>
<gene>
    <name evidence="3" type="ORF">L3081_06930</name>
</gene>
<reference evidence="3" key="1">
    <citation type="submission" date="2022-01" db="EMBL/GenBank/DDBJ databases">
        <title>Colwellia maritima, isolated from seawater.</title>
        <authorList>
            <person name="Kristyanto S."/>
            <person name="Jung J."/>
            <person name="Jeon C.O."/>
        </authorList>
    </citation>
    <scope>NUCLEOTIDE SEQUENCE</scope>
    <source>
        <strain evidence="3">MSW7</strain>
    </source>
</reference>
<evidence type="ECO:0000313" key="4">
    <source>
        <dbReference type="Proteomes" id="UP001139646"/>
    </source>
</evidence>
<dbReference type="Pfam" id="PF00990">
    <property type="entry name" value="GGDEF"/>
    <property type="match status" value="1"/>
</dbReference>
<dbReference type="Gene3D" id="3.10.580.10">
    <property type="entry name" value="CBS-domain"/>
    <property type="match status" value="1"/>
</dbReference>